<dbReference type="RefSeq" id="XP_046115449.1">
    <property type="nucleotide sequence ID" value="XM_046258657.1"/>
</dbReference>
<dbReference type="InterPro" id="IPR011990">
    <property type="entry name" value="TPR-like_helical_dom_sf"/>
</dbReference>
<evidence type="ECO:0000313" key="5">
    <source>
        <dbReference type="EMBL" id="KAG9251525.1"/>
    </source>
</evidence>
<dbReference type="Proteomes" id="UP000887229">
    <property type="component" value="Unassembled WGS sequence"/>
</dbReference>
<dbReference type="SMART" id="SM00028">
    <property type="entry name" value="TPR"/>
    <property type="match status" value="8"/>
</dbReference>
<comment type="similarity">
    <text evidence="2">Belongs to the APC3/CDC27 family.</text>
</comment>
<evidence type="ECO:0000256" key="2">
    <source>
        <dbReference type="ARBA" id="ARBA00038210"/>
    </source>
</evidence>
<dbReference type="GO" id="GO:0016567">
    <property type="term" value="P:protein ubiquitination"/>
    <property type="evidence" value="ECO:0007669"/>
    <property type="project" value="TreeGrafter"/>
</dbReference>
<reference evidence="5" key="1">
    <citation type="journal article" date="2021" name="IMA Fungus">
        <title>Genomic characterization of three marine fungi, including Emericellopsis atlantica sp. nov. with signatures of a generalist lifestyle and marine biomass degradation.</title>
        <authorList>
            <person name="Hagestad O.C."/>
            <person name="Hou L."/>
            <person name="Andersen J.H."/>
            <person name="Hansen E.H."/>
            <person name="Altermark B."/>
            <person name="Li C."/>
            <person name="Kuhnert E."/>
            <person name="Cox R.J."/>
            <person name="Crous P.W."/>
            <person name="Spatafora J.W."/>
            <person name="Lail K."/>
            <person name="Amirebrahimi M."/>
            <person name="Lipzen A."/>
            <person name="Pangilinan J."/>
            <person name="Andreopoulos W."/>
            <person name="Hayes R.D."/>
            <person name="Ng V."/>
            <person name="Grigoriev I.V."/>
            <person name="Jackson S.A."/>
            <person name="Sutton T.D.S."/>
            <person name="Dobson A.D.W."/>
            <person name="Rama T."/>
        </authorList>
    </citation>
    <scope>NUCLEOTIDE SEQUENCE</scope>
    <source>
        <strain evidence="5">TS7</strain>
    </source>
</reference>
<dbReference type="OrthoDB" id="329563at2759"/>
<keyword evidence="6" id="KW-1185">Reference proteome</keyword>
<feature type="region of interest" description="Disordered" evidence="4">
    <location>
        <begin position="340"/>
        <end position="465"/>
    </location>
</feature>
<dbReference type="Pfam" id="PF13181">
    <property type="entry name" value="TPR_8"/>
    <property type="match status" value="2"/>
</dbReference>
<feature type="repeat" description="TPR" evidence="3">
    <location>
        <begin position="127"/>
        <end position="160"/>
    </location>
</feature>
<comment type="caution">
    <text evidence="5">The sequence shown here is derived from an EMBL/GenBank/DDBJ whole genome shotgun (WGS) entry which is preliminary data.</text>
</comment>
<dbReference type="Pfam" id="PF13432">
    <property type="entry name" value="TPR_16"/>
    <property type="match status" value="1"/>
</dbReference>
<proteinExistence type="inferred from homology"/>
<dbReference type="GO" id="GO:0005680">
    <property type="term" value="C:anaphase-promoting complex"/>
    <property type="evidence" value="ECO:0007669"/>
    <property type="project" value="TreeGrafter"/>
</dbReference>
<protein>
    <submittedName>
        <fullName evidence="5">Uncharacterized protein</fullName>
    </submittedName>
</protein>
<feature type="repeat" description="TPR" evidence="3">
    <location>
        <begin position="515"/>
        <end position="548"/>
    </location>
</feature>
<keyword evidence="1 3" id="KW-0802">TPR repeat</keyword>
<feature type="compositionally biased region" description="Low complexity" evidence="4">
    <location>
        <begin position="388"/>
        <end position="399"/>
    </location>
</feature>
<dbReference type="Gene3D" id="1.25.40.10">
    <property type="entry name" value="Tetratricopeptide repeat domain"/>
    <property type="match status" value="4"/>
</dbReference>
<feature type="region of interest" description="Disordered" evidence="4">
    <location>
        <begin position="267"/>
        <end position="290"/>
    </location>
</feature>
<dbReference type="InterPro" id="IPR019734">
    <property type="entry name" value="TPR_rpt"/>
</dbReference>
<feature type="region of interest" description="Disordered" evidence="4">
    <location>
        <begin position="197"/>
        <end position="238"/>
    </location>
</feature>
<gene>
    <name evidence="5" type="ORF">F5Z01DRAFT_268748</name>
</gene>
<dbReference type="PROSITE" id="PS50293">
    <property type="entry name" value="TPR_REGION"/>
    <property type="match status" value="1"/>
</dbReference>
<feature type="repeat" description="TPR" evidence="3">
    <location>
        <begin position="753"/>
        <end position="786"/>
    </location>
</feature>
<evidence type="ECO:0000313" key="6">
    <source>
        <dbReference type="Proteomes" id="UP000887229"/>
    </source>
</evidence>
<dbReference type="GO" id="GO:0007091">
    <property type="term" value="P:metaphase/anaphase transition of mitotic cell cycle"/>
    <property type="evidence" value="ECO:0007669"/>
    <property type="project" value="TreeGrafter"/>
</dbReference>
<feature type="repeat" description="TPR" evidence="3">
    <location>
        <begin position="651"/>
        <end position="684"/>
    </location>
</feature>
<dbReference type="Pfam" id="PF12895">
    <property type="entry name" value="ANAPC3"/>
    <property type="match status" value="1"/>
</dbReference>
<dbReference type="GeneID" id="70289560"/>
<feature type="repeat" description="TPR" evidence="3">
    <location>
        <begin position="617"/>
        <end position="650"/>
    </location>
</feature>
<evidence type="ECO:0000256" key="1">
    <source>
        <dbReference type="ARBA" id="ARBA00022803"/>
    </source>
</evidence>
<dbReference type="GO" id="GO:0005737">
    <property type="term" value="C:cytoplasm"/>
    <property type="evidence" value="ECO:0007669"/>
    <property type="project" value="TreeGrafter"/>
</dbReference>
<dbReference type="SUPFAM" id="SSF48452">
    <property type="entry name" value="TPR-like"/>
    <property type="match status" value="3"/>
</dbReference>
<dbReference type="PANTHER" id="PTHR12558">
    <property type="entry name" value="CELL DIVISION CYCLE 16,23,27"/>
    <property type="match status" value="1"/>
</dbReference>
<dbReference type="AlphaFoldDB" id="A0A9P7ZH85"/>
<feature type="compositionally biased region" description="Low complexity" evidence="4">
    <location>
        <begin position="417"/>
        <end position="434"/>
    </location>
</feature>
<organism evidence="5 6">
    <name type="scientific">Emericellopsis atlantica</name>
    <dbReference type="NCBI Taxonomy" id="2614577"/>
    <lineage>
        <taxon>Eukaryota</taxon>
        <taxon>Fungi</taxon>
        <taxon>Dikarya</taxon>
        <taxon>Ascomycota</taxon>
        <taxon>Pezizomycotina</taxon>
        <taxon>Sordariomycetes</taxon>
        <taxon>Hypocreomycetidae</taxon>
        <taxon>Hypocreales</taxon>
        <taxon>Bionectriaceae</taxon>
        <taxon>Emericellopsis</taxon>
    </lineage>
</organism>
<dbReference type="GO" id="GO:0031145">
    <property type="term" value="P:anaphase-promoting complex-dependent catabolic process"/>
    <property type="evidence" value="ECO:0007669"/>
    <property type="project" value="TreeGrafter"/>
</dbReference>
<evidence type="ECO:0000256" key="4">
    <source>
        <dbReference type="SAM" id="MobiDB-lite"/>
    </source>
</evidence>
<dbReference type="PANTHER" id="PTHR12558:SF13">
    <property type="entry name" value="CELL DIVISION CYCLE PROTEIN 27 HOMOLOG"/>
    <property type="match status" value="1"/>
</dbReference>
<dbReference type="GO" id="GO:0051301">
    <property type="term" value="P:cell division"/>
    <property type="evidence" value="ECO:0007669"/>
    <property type="project" value="TreeGrafter"/>
</dbReference>
<dbReference type="EMBL" id="MU251267">
    <property type="protein sequence ID" value="KAG9251525.1"/>
    <property type="molecule type" value="Genomic_DNA"/>
</dbReference>
<dbReference type="Pfam" id="PF13176">
    <property type="entry name" value="TPR_7"/>
    <property type="match status" value="1"/>
</dbReference>
<feature type="compositionally biased region" description="Basic and acidic residues" evidence="4">
    <location>
        <begin position="435"/>
        <end position="455"/>
    </location>
</feature>
<sequence>MAPTPAAVTGLLRQSAQYHLDNANYDNALFFAERLVAHDPKTSEGPYLLATSHLLLRDYRSAYDTSRVAALRGGHLGCTWVFAQACLSLEKFQEGIVTLERSKSSWSYKVNVGKHSPTTRAANPDASVMLCLLGKLYRASDDSKRAAACFEHALKLNPLMWDAFTILCDMGVSVRTPAAFKGSEQLLQSLGQDHSMVNESKENGAPIDPHARKGLSRHATAPAAMADPFGPSSTADDDVEMTAAPSNGLLSKIQAARLRIVNGHTAEAAHGSHDDVLAPRGQEPPRAPARRTRAAQGVMDASLEPPPRVNYRVGARRIREQEKEEQTRAVVDAVYQEMDPANGPERQRSAIPGVERKRTVSGHPVPRPANAEETAPRRSGRLNTFRPTAKANSTATSTAQPAARELKKARTQISRIVRPGSSGSNVGRVVSGNRKPVEDRGDDHHGEQPRIREVSHTAPPQKHAESDTIKIEEALRVVLDLLKKLGAAYYHLSKYESDAALQALSSLPAVHQGAPSVLALMGRAHFEQGSYLEAETLFRKVRDKAPSRLVDLEVYSTVLWHLKKEKELAFLAHQLIESSWESHQAWCVLGNSWSLAKDHDQALRCFKRATQLSPNFAYAWTLQGHEHHDNEEFDKAITAYRKALSADKRHYNAYYGLGRVQMRLGAYGKALTHFRTAAELNPYNAVLVCCVGKALEKQKQIAPAVTAYSKAVELAPQAAQMRYMKARSLLFMGETELAHRELMVLKDLAPEEGTVHFLLGTMYRNMEKRQEAVRHFTIALALDPKAGPKIKDAIERFEYDDPMQDSMIE</sequence>
<accession>A0A9P7ZH85</accession>
<feature type="repeat" description="TPR" evidence="3">
    <location>
        <begin position="583"/>
        <end position="616"/>
    </location>
</feature>
<dbReference type="PROSITE" id="PS50005">
    <property type="entry name" value="TPR"/>
    <property type="match status" value="6"/>
</dbReference>
<evidence type="ECO:0000256" key="3">
    <source>
        <dbReference type="PROSITE-ProRule" id="PRU00339"/>
    </source>
</evidence>
<name>A0A9P7ZH85_9HYPO</name>